<dbReference type="PROSITE" id="PS00178">
    <property type="entry name" value="AA_TRNA_LIGASE_I"/>
    <property type="match status" value="1"/>
</dbReference>
<comment type="subcellular location">
    <subcellularLocation>
        <location evidence="7">Cytoplasm</location>
    </subcellularLocation>
</comment>
<dbReference type="GO" id="GO:0004818">
    <property type="term" value="F:glutamate-tRNA ligase activity"/>
    <property type="evidence" value="ECO:0007669"/>
    <property type="project" value="UniProtKB-UniRule"/>
</dbReference>
<comment type="similarity">
    <text evidence="1 7">Belongs to the class-I aminoacyl-tRNA synthetase family. Glutamate--tRNA ligase type 1 subfamily.</text>
</comment>
<comment type="caution">
    <text evidence="7">Lacks conserved residue(s) required for the propagation of feature annotation.</text>
</comment>
<evidence type="ECO:0000313" key="11">
    <source>
        <dbReference type="Proteomes" id="UP000229344"/>
    </source>
</evidence>
<reference evidence="11" key="1">
    <citation type="submission" date="2017-09" db="EMBL/GenBank/DDBJ databases">
        <title>Depth-based differentiation of microbial function through sediment-hosted aquifers and enrichment of novel symbionts in the deep terrestrial subsurface.</title>
        <authorList>
            <person name="Probst A.J."/>
            <person name="Ladd B."/>
            <person name="Jarett J.K."/>
            <person name="Geller-Mcgrath D.E."/>
            <person name="Sieber C.M.K."/>
            <person name="Emerson J.B."/>
            <person name="Anantharaman K."/>
            <person name="Thomas B.C."/>
            <person name="Malmstrom R."/>
            <person name="Stieglmeier M."/>
            <person name="Klingl A."/>
            <person name="Woyke T."/>
            <person name="Ryan C.M."/>
            <person name="Banfield J.F."/>
        </authorList>
    </citation>
    <scope>NUCLEOTIDE SEQUENCE [LARGE SCALE GENOMIC DNA]</scope>
</reference>
<dbReference type="GO" id="GO:0005524">
    <property type="term" value="F:ATP binding"/>
    <property type="evidence" value="ECO:0007669"/>
    <property type="project" value="UniProtKB-UniRule"/>
</dbReference>
<proteinExistence type="inferred from homology"/>
<evidence type="ECO:0000256" key="3">
    <source>
        <dbReference type="ARBA" id="ARBA00022741"/>
    </source>
</evidence>
<feature type="short sequence motif" description="'HIGH' region" evidence="7">
    <location>
        <begin position="40"/>
        <end position="50"/>
    </location>
</feature>
<dbReference type="InterPro" id="IPR001412">
    <property type="entry name" value="aa-tRNA-synth_I_CS"/>
</dbReference>
<protein>
    <recommendedName>
        <fullName evidence="7">Glutamate--tRNA ligase</fullName>
        <ecNumber evidence="7">6.1.1.17</ecNumber>
    </recommendedName>
    <alternativeName>
        <fullName evidence="7">Glutamyl-tRNA synthetase</fullName>
        <shortName evidence="7">GluRS</shortName>
    </alternativeName>
</protein>
<feature type="short sequence motif" description="'KMSKS' region" evidence="7">
    <location>
        <begin position="239"/>
        <end position="243"/>
    </location>
</feature>
<dbReference type="CDD" id="cd00808">
    <property type="entry name" value="GluRS_core"/>
    <property type="match status" value="1"/>
</dbReference>
<keyword evidence="5 7" id="KW-0648">Protein biosynthesis</keyword>
<keyword evidence="3 7" id="KW-0547">Nucleotide-binding</keyword>
<comment type="function">
    <text evidence="7">Catalyzes the attachment of glutamate to tRNA(Glu) in a two-step reaction: glutamate is first activated by ATP to form Glu-AMP and then transferred to the acceptor end of tRNA(Glu).</text>
</comment>
<dbReference type="GO" id="GO:0005829">
    <property type="term" value="C:cytosol"/>
    <property type="evidence" value="ECO:0007669"/>
    <property type="project" value="TreeGrafter"/>
</dbReference>
<dbReference type="InterPro" id="IPR020751">
    <property type="entry name" value="aa-tRNA-synth_I_codon-bd_sub2"/>
</dbReference>
<dbReference type="NCBIfam" id="TIGR00464">
    <property type="entry name" value="gltX_bact"/>
    <property type="match status" value="1"/>
</dbReference>
<dbReference type="PANTHER" id="PTHR43311:SF2">
    <property type="entry name" value="GLUTAMATE--TRNA LIGASE, MITOCHONDRIAL-RELATED"/>
    <property type="match status" value="1"/>
</dbReference>
<evidence type="ECO:0000313" key="10">
    <source>
        <dbReference type="EMBL" id="PIR84741.1"/>
    </source>
</evidence>
<evidence type="ECO:0000256" key="6">
    <source>
        <dbReference type="ARBA" id="ARBA00023146"/>
    </source>
</evidence>
<dbReference type="Gene3D" id="3.40.50.620">
    <property type="entry name" value="HUPs"/>
    <property type="match status" value="2"/>
</dbReference>
<keyword evidence="2 7" id="KW-0436">Ligase</keyword>
<evidence type="ECO:0000256" key="5">
    <source>
        <dbReference type="ARBA" id="ARBA00022917"/>
    </source>
</evidence>
<dbReference type="InterPro" id="IPR049940">
    <property type="entry name" value="GluQ/Sye"/>
</dbReference>
<dbReference type="InterPro" id="IPR033910">
    <property type="entry name" value="GluRS_core"/>
</dbReference>
<evidence type="ECO:0000256" key="2">
    <source>
        <dbReference type="ARBA" id="ARBA00022598"/>
    </source>
</evidence>
<keyword evidence="4 7" id="KW-0067">ATP-binding</keyword>
<dbReference type="InterPro" id="IPR000924">
    <property type="entry name" value="Glu/Gln-tRNA-synth"/>
</dbReference>
<evidence type="ECO:0000259" key="9">
    <source>
        <dbReference type="Pfam" id="PF19269"/>
    </source>
</evidence>
<dbReference type="InterPro" id="IPR020058">
    <property type="entry name" value="Glu/Gln-tRNA-synth_Ib_cat-dom"/>
</dbReference>
<feature type="binding site" evidence="7">
    <location>
        <position position="242"/>
    </location>
    <ligand>
        <name>ATP</name>
        <dbReference type="ChEBI" id="CHEBI:30616"/>
    </ligand>
</feature>
<feature type="domain" description="Glutamyl/glutaminyl-tRNA synthetase class Ib catalytic" evidence="8">
    <location>
        <begin position="138"/>
        <end position="308"/>
    </location>
</feature>
<comment type="subunit">
    <text evidence="7">Monomer.</text>
</comment>
<evidence type="ECO:0000256" key="1">
    <source>
        <dbReference type="ARBA" id="ARBA00007894"/>
    </source>
</evidence>
<feature type="domain" description="Glutamyl/glutaminyl-tRNA synthetase class Ib catalytic" evidence="8">
    <location>
        <begin position="33"/>
        <end position="131"/>
    </location>
</feature>
<dbReference type="InterPro" id="IPR004527">
    <property type="entry name" value="Glu-tRNA-ligase_bac/mito"/>
</dbReference>
<keyword evidence="6 7" id="KW-0030">Aminoacyl-tRNA synthetase</keyword>
<dbReference type="SUPFAM" id="SSF52374">
    <property type="entry name" value="Nucleotidylyl transferase"/>
    <property type="match status" value="1"/>
</dbReference>
<sequence length="478" mass="54097">MLRRRLQIFLQTLAQNTEANQYHCMNLFNENKKIVVRMAPSPTGNLHIGTARTALYNYIFAQKYGGTFIMRIEDTDKERSTSAFEEEIIEGLTWLGLKWDDFYRQSERGDIYKKYLETLIAEEKAYVSKEESRREPGTEIEVIRLKNAGKSITFEDEVRGEVTFDTTELGDFVIARSIDDALYHFTVVVDDHEMGVTHVIRGEDHISNTPRQILIQEAIGAVRPVYAHLPLLLAPDRSKLSKRHGAVALKDYQDAGYLPSALGNYLSLLGWNPGTDQELFSLEELTAEFDLGGVQKGGAIFDIEKLKWFNKEHLRGFDAAAFYEYAAPWLLPIVSEKSQFSEDRLQKLLPTIHERITHGSEIVENAEAGEYDFAFETPAVTAEMLAWKNDDSAKDALPRLRKVAEILSTLPEDGDFETLKAPIFAFAEQVGKGEVLWPLRVALTGKERSPDPFTVIHIIGTAESYKRVQHACDTILSA</sequence>
<dbReference type="Proteomes" id="UP000229344">
    <property type="component" value="Unassembled WGS sequence"/>
</dbReference>
<dbReference type="EMBL" id="PFBI01000004">
    <property type="protein sequence ID" value="PIR84741.1"/>
    <property type="molecule type" value="Genomic_DNA"/>
</dbReference>
<dbReference type="SUPFAM" id="SSF48163">
    <property type="entry name" value="An anticodon-binding domain of class I aminoacyl-tRNA synthetases"/>
    <property type="match status" value="1"/>
</dbReference>
<evidence type="ECO:0000256" key="7">
    <source>
        <dbReference type="HAMAP-Rule" id="MF_00022"/>
    </source>
</evidence>
<keyword evidence="7" id="KW-0963">Cytoplasm</keyword>
<comment type="caution">
    <text evidence="10">The sequence shown here is derived from an EMBL/GenBank/DDBJ whole genome shotgun (WGS) entry which is preliminary data.</text>
</comment>
<dbReference type="InterPro" id="IPR045462">
    <property type="entry name" value="aa-tRNA-synth_I_cd-bd"/>
</dbReference>
<comment type="catalytic activity">
    <reaction evidence="7">
        <text>tRNA(Glu) + L-glutamate + ATP = L-glutamyl-tRNA(Glu) + AMP + diphosphate</text>
        <dbReference type="Rhea" id="RHEA:23540"/>
        <dbReference type="Rhea" id="RHEA-COMP:9663"/>
        <dbReference type="Rhea" id="RHEA-COMP:9680"/>
        <dbReference type="ChEBI" id="CHEBI:29985"/>
        <dbReference type="ChEBI" id="CHEBI:30616"/>
        <dbReference type="ChEBI" id="CHEBI:33019"/>
        <dbReference type="ChEBI" id="CHEBI:78442"/>
        <dbReference type="ChEBI" id="CHEBI:78520"/>
        <dbReference type="ChEBI" id="CHEBI:456215"/>
        <dbReference type="EC" id="6.1.1.17"/>
    </reaction>
</comment>
<dbReference type="GO" id="GO:0008270">
    <property type="term" value="F:zinc ion binding"/>
    <property type="evidence" value="ECO:0007669"/>
    <property type="project" value="InterPro"/>
</dbReference>
<dbReference type="Gene3D" id="1.10.10.350">
    <property type="match status" value="1"/>
</dbReference>
<organism evidence="10 11">
    <name type="scientific">Candidatus Kaiserbacteria bacterium CG10_big_fil_rev_8_21_14_0_10_47_16</name>
    <dbReference type="NCBI Taxonomy" id="1974608"/>
    <lineage>
        <taxon>Bacteria</taxon>
        <taxon>Candidatus Kaiseribacteriota</taxon>
    </lineage>
</organism>
<dbReference type="EC" id="6.1.1.17" evidence="7"/>
<evidence type="ECO:0000256" key="4">
    <source>
        <dbReference type="ARBA" id="ARBA00022840"/>
    </source>
</evidence>
<dbReference type="AlphaFoldDB" id="A0A2H0UEC0"/>
<dbReference type="PRINTS" id="PR00987">
    <property type="entry name" value="TRNASYNTHGLU"/>
</dbReference>
<feature type="domain" description="Aminoacyl-tRNA synthetase class I anticodon-binding" evidence="9">
    <location>
        <begin position="322"/>
        <end position="471"/>
    </location>
</feature>
<dbReference type="GO" id="GO:0006424">
    <property type="term" value="P:glutamyl-tRNA aminoacylation"/>
    <property type="evidence" value="ECO:0007669"/>
    <property type="project" value="UniProtKB-UniRule"/>
</dbReference>
<dbReference type="PANTHER" id="PTHR43311">
    <property type="entry name" value="GLUTAMATE--TRNA LIGASE"/>
    <property type="match status" value="1"/>
</dbReference>
<dbReference type="Pfam" id="PF00749">
    <property type="entry name" value="tRNA-synt_1c"/>
    <property type="match status" value="2"/>
</dbReference>
<evidence type="ECO:0000259" key="8">
    <source>
        <dbReference type="Pfam" id="PF00749"/>
    </source>
</evidence>
<dbReference type="InterPro" id="IPR008925">
    <property type="entry name" value="aa_tRNA-synth_I_cd-bd_sf"/>
</dbReference>
<dbReference type="GO" id="GO:0000049">
    <property type="term" value="F:tRNA binding"/>
    <property type="evidence" value="ECO:0007669"/>
    <property type="project" value="InterPro"/>
</dbReference>
<gene>
    <name evidence="7 10" type="primary">gltX</name>
    <name evidence="10" type="ORF">COU16_00965</name>
</gene>
<dbReference type="HAMAP" id="MF_00022">
    <property type="entry name" value="Glu_tRNA_synth_type1"/>
    <property type="match status" value="1"/>
</dbReference>
<accession>A0A2H0UEC0</accession>
<dbReference type="InterPro" id="IPR014729">
    <property type="entry name" value="Rossmann-like_a/b/a_fold"/>
</dbReference>
<dbReference type="Pfam" id="PF19269">
    <property type="entry name" value="Anticodon_2"/>
    <property type="match status" value="1"/>
</dbReference>
<name>A0A2H0UEC0_9BACT</name>